<gene>
    <name evidence="1" type="ORF">PoB_006914000</name>
</gene>
<evidence type="ECO:0000313" key="1">
    <source>
        <dbReference type="EMBL" id="GFO42635.1"/>
    </source>
</evidence>
<sequence length="91" mass="10549">MTPRGELRDRILLCRDSAGVMIRQRYLVIIACGPGRRFEHLGNPHCCDVRIKLSMQSIFSASPHGICERGRQKRDYCLFRYAELTRHSCEP</sequence>
<proteinExistence type="predicted"/>
<protein>
    <submittedName>
        <fullName evidence="1">Uncharacterized protein</fullName>
    </submittedName>
</protein>
<keyword evidence="2" id="KW-1185">Reference proteome</keyword>
<reference evidence="1 2" key="1">
    <citation type="journal article" date="2021" name="Elife">
        <title>Chloroplast acquisition without the gene transfer in kleptoplastic sea slugs, Plakobranchus ocellatus.</title>
        <authorList>
            <person name="Maeda T."/>
            <person name="Takahashi S."/>
            <person name="Yoshida T."/>
            <person name="Shimamura S."/>
            <person name="Takaki Y."/>
            <person name="Nagai Y."/>
            <person name="Toyoda A."/>
            <person name="Suzuki Y."/>
            <person name="Arimoto A."/>
            <person name="Ishii H."/>
            <person name="Satoh N."/>
            <person name="Nishiyama T."/>
            <person name="Hasebe M."/>
            <person name="Maruyama T."/>
            <person name="Minagawa J."/>
            <person name="Obokata J."/>
            <person name="Shigenobu S."/>
        </authorList>
    </citation>
    <scope>NUCLEOTIDE SEQUENCE [LARGE SCALE GENOMIC DNA]</scope>
</reference>
<dbReference type="EMBL" id="BLXT01007807">
    <property type="protein sequence ID" value="GFO42635.1"/>
    <property type="molecule type" value="Genomic_DNA"/>
</dbReference>
<accession>A0AAV4DF77</accession>
<evidence type="ECO:0000313" key="2">
    <source>
        <dbReference type="Proteomes" id="UP000735302"/>
    </source>
</evidence>
<name>A0AAV4DF77_9GAST</name>
<comment type="caution">
    <text evidence="1">The sequence shown here is derived from an EMBL/GenBank/DDBJ whole genome shotgun (WGS) entry which is preliminary data.</text>
</comment>
<dbReference type="AlphaFoldDB" id="A0AAV4DF77"/>
<organism evidence="1 2">
    <name type="scientific">Plakobranchus ocellatus</name>
    <dbReference type="NCBI Taxonomy" id="259542"/>
    <lineage>
        <taxon>Eukaryota</taxon>
        <taxon>Metazoa</taxon>
        <taxon>Spiralia</taxon>
        <taxon>Lophotrochozoa</taxon>
        <taxon>Mollusca</taxon>
        <taxon>Gastropoda</taxon>
        <taxon>Heterobranchia</taxon>
        <taxon>Euthyneura</taxon>
        <taxon>Panpulmonata</taxon>
        <taxon>Sacoglossa</taxon>
        <taxon>Placobranchoidea</taxon>
        <taxon>Plakobranchidae</taxon>
        <taxon>Plakobranchus</taxon>
    </lineage>
</organism>
<dbReference type="Proteomes" id="UP000735302">
    <property type="component" value="Unassembled WGS sequence"/>
</dbReference>